<evidence type="ECO:0000259" key="9">
    <source>
        <dbReference type="PROSITE" id="PS50918"/>
    </source>
</evidence>
<dbReference type="InterPro" id="IPR004102">
    <property type="entry name" value="Poly(ADP-ribose)pol_reg_dom"/>
</dbReference>
<evidence type="ECO:0000256" key="6">
    <source>
        <dbReference type="ARBA" id="ARBA00023242"/>
    </source>
</evidence>
<keyword evidence="4" id="KW-0548">Nucleotidyltransferase</keyword>
<dbReference type="AlphaFoldDB" id="A0AA36HVS4"/>
<dbReference type="Gene3D" id="1.20.142.10">
    <property type="entry name" value="Poly(ADP-ribose) polymerase, regulatory domain"/>
    <property type="match status" value="1"/>
</dbReference>
<evidence type="ECO:0000256" key="4">
    <source>
        <dbReference type="ARBA" id="ARBA00022695"/>
    </source>
</evidence>
<dbReference type="Gene3D" id="3.90.228.10">
    <property type="match status" value="1"/>
</dbReference>
<keyword evidence="5 8" id="KW-0520">NAD</keyword>
<evidence type="ECO:0000256" key="1">
    <source>
        <dbReference type="ARBA" id="ARBA00004123"/>
    </source>
</evidence>
<feature type="domain" description="PARP alpha-helical" evidence="11">
    <location>
        <begin position="70"/>
        <end position="185"/>
    </location>
</feature>
<dbReference type="EMBL" id="CAUJNA010000335">
    <property type="protein sequence ID" value="CAJ1375700.1"/>
    <property type="molecule type" value="Genomic_DNA"/>
</dbReference>
<dbReference type="SMART" id="SM00678">
    <property type="entry name" value="WWE"/>
    <property type="match status" value="1"/>
</dbReference>
<organism evidence="12 13">
    <name type="scientific">Effrenium voratum</name>
    <dbReference type="NCBI Taxonomy" id="2562239"/>
    <lineage>
        <taxon>Eukaryota</taxon>
        <taxon>Sar</taxon>
        <taxon>Alveolata</taxon>
        <taxon>Dinophyceae</taxon>
        <taxon>Suessiales</taxon>
        <taxon>Symbiodiniaceae</taxon>
        <taxon>Effrenium</taxon>
    </lineage>
</organism>
<comment type="catalytic activity">
    <reaction evidence="7">
        <text>NAD(+) + (ADP-D-ribosyl)n-acceptor = nicotinamide + (ADP-D-ribosyl)n+1-acceptor + H(+).</text>
        <dbReference type="EC" id="2.4.2.30"/>
    </reaction>
</comment>
<dbReference type="GO" id="GO:0006302">
    <property type="term" value="P:double-strand break repair"/>
    <property type="evidence" value="ECO:0007669"/>
    <property type="project" value="TreeGrafter"/>
</dbReference>
<name>A0AA36HVS4_9DINO</name>
<dbReference type="Proteomes" id="UP001178507">
    <property type="component" value="Unassembled WGS sequence"/>
</dbReference>
<sequence>MGNAISTPDECDDCEARWDYKCKANVHFHCAKHYFDRLQLGTLPHGGPHYWQSRQGEVKLQPVPEFQQEASDSKVRMSAEIPAPIRSAVLKSTSKQHIQDRLSQVGLSDTVDKARIDKAHDIIPKLRAAIASQNQESVNNLSNELMETMPKQASVKKVKTEEELLQQIQILEMLDDILASQELDDYDALLQHCDVDSVDMDSAEAQLIQQYMRQNMRAGSEVFGAEVFRVARKDEQENPRSNNQVLLWHGSKSASFVSILRNGLRLPKHATHGWAFGPGIYFADITSKSLQYCGDMSDCLLALAEVNLGAMHPTHTRIQGPPRGCDSVWAVGQYWPSPETFESGDSEHAVIPGCDIPMGRPSPVTFVTARPNISHNEFIVYDASRVRLRYLIRAKVVSSSLKQSDSELRCTRNIKETETYYQYMKDMHVDKVIRWQYYLGNFQDGKAPGWHPYDDHLHQELEQRYVDGDEATKVMSGSHGYTYEVDFEGMKQTNLTHHNHTVRNIRRVEVDQSSLGTPADTPCCVM</sequence>
<protein>
    <recommendedName>
        <fullName evidence="8">Poly [ADP-ribose] polymerase</fullName>
        <shortName evidence="8">PARP</shortName>
        <ecNumber evidence="8">2.4.2.-</ecNumber>
    </recommendedName>
</protein>
<dbReference type="GO" id="GO:0008270">
    <property type="term" value="F:zinc ion binding"/>
    <property type="evidence" value="ECO:0007669"/>
    <property type="project" value="InterPro"/>
</dbReference>
<dbReference type="InterPro" id="IPR036616">
    <property type="entry name" value="Poly(ADP-ribose)pol_reg_dom_sf"/>
</dbReference>
<evidence type="ECO:0000256" key="7">
    <source>
        <dbReference type="ARBA" id="ARBA00033987"/>
    </source>
</evidence>
<dbReference type="Pfam" id="PF00644">
    <property type="entry name" value="PARP"/>
    <property type="match status" value="1"/>
</dbReference>
<dbReference type="InterPro" id="IPR018123">
    <property type="entry name" value="WWE-dom_subgr"/>
</dbReference>
<evidence type="ECO:0000313" key="12">
    <source>
        <dbReference type="EMBL" id="CAJ1375700.1"/>
    </source>
</evidence>
<dbReference type="InterPro" id="IPR004170">
    <property type="entry name" value="WWE_dom"/>
</dbReference>
<dbReference type="PROSITE" id="PS51060">
    <property type="entry name" value="PARP_ALPHA_HD"/>
    <property type="match status" value="1"/>
</dbReference>
<dbReference type="SUPFAM" id="SSF117839">
    <property type="entry name" value="WWE domain"/>
    <property type="match status" value="1"/>
</dbReference>
<dbReference type="EC" id="2.4.2.-" evidence="8"/>
<feature type="domain" description="WWE" evidence="9">
    <location>
        <begin position="419"/>
        <end position="507"/>
    </location>
</feature>
<dbReference type="GO" id="GO:1990404">
    <property type="term" value="F:NAD+-protein mono-ADP-ribosyltransferase activity"/>
    <property type="evidence" value="ECO:0007669"/>
    <property type="project" value="TreeGrafter"/>
</dbReference>
<evidence type="ECO:0000259" key="10">
    <source>
        <dbReference type="PROSITE" id="PS51059"/>
    </source>
</evidence>
<dbReference type="InterPro" id="IPR012317">
    <property type="entry name" value="Poly(ADP-ribose)pol_cat_dom"/>
</dbReference>
<keyword evidence="6" id="KW-0539">Nucleus</keyword>
<gene>
    <name evidence="12" type="ORF">EVOR1521_LOCUS4924</name>
</gene>
<evidence type="ECO:0000256" key="2">
    <source>
        <dbReference type="ARBA" id="ARBA00022676"/>
    </source>
</evidence>
<evidence type="ECO:0000256" key="3">
    <source>
        <dbReference type="ARBA" id="ARBA00022679"/>
    </source>
</evidence>
<dbReference type="PANTHER" id="PTHR10459">
    <property type="entry name" value="DNA LIGASE"/>
    <property type="match status" value="1"/>
</dbReference>
<dbReference type="InterPro" id="IPR037197">
    <property type="entry name" value="WWE_dom_sf"/>
</dbReference>
<accession>A0AA36HVS4</accession>
<dbReference type="GO" id="GO:0070212">
    <property type="term" value="P:protein poly-ADP-ribosylation"/>
    <property type="evidence" value="ECO:0007669"/>
    <property type="project" value="TreeGrafter"/>
</dbReference>
<keyword evidence="2 8" id="KW-0328">Glycosyltransferase</keyword>
<comment type="subcellular location">
    <subcellularLocation>
        <location evidence="1">Nucleus</location>
    </subcellularLocation>
</comment>
<dbReference type="GO" id="GO:0005730">
    <property type="term" value="C:nucleolus"/>
    <property type="evidence" value="ECO:0007669"/>
    <property type="project" value="TreeGrafter"/>
</dbReference>
<dbReference type="PROSITE" id="PS50918">
    <property type="entry name" value="WWE"/>
    <property type="match status" value="1"/>
</dbReference>
<proteinExistence type="predicted"/>
<evidence type="ECO:0000313" key="13">
    <source>
        <dbReference type="Proteomes" id="UP001178507"/>
    </source>
</evidence>
<dbReference type="GO" id="GO:0016779">
    <property type="term" value="F:nucleotidyltransferase activity"/>
    <property type="evidence" value="ECO:0007669"/>
    <property type="project" value="UniProtKB-KW"/>
</dbReference>
<feature type="domain" description="PARP catalytic" evidence="10">
    <location>
        <begin position="180"/>
        <end position="403"/>
    </location>
</feature>
<keyword evidence="13" id="KW-1185">Reference proteome</keyword>
<dbReference type="PROSITE" id="PS51059">
    <property type="entry name" value="PARP_CATALYTIC"/>
    <property type="match status" value="1"/>
</dbReference>
<dbReference type="GO" id="GO:0003950">
    <property type="term" value="F:NAD+ poly-ADP-ribosyltransferase activity"/>
    <property type="evidence" value="ECO:0007669"/>
    <property type="project" value="UniProtKB-UniRule"/>
</dbReference>
<dbReference type="Pfam" id="PF02825">
    <property type="entry name" value="WWE"/>
    <property type="match status" value="1"/>
</dbReference>
<evidence type="ECO:0000256" key="5">
    <source>
        <dbReference type="ARBA" id="ARBA00023027"/>
    </source>
</evidence>
<dbReference type="Gene3D" id="3.30.720.50">
    <property type="match status" value="1"/>
</dbReference>
<evidence type="ECO:0000259" key="11">
    <source>
        <dbReference type="PROSITE" id="PS51060"/>
    </source>
</evidence>
<dbReference type="SUPFAM" id="SSF56399">
    <property type="entry name" value="ADP-ribosylation"/>
    <property type="match status" value="1"/>
</dbReference>
<dbReference type="InterPro" id="IPR050800">
    <property type="entry name" value="ARTD/PARP"/>
</dbReference>
<reference evidence="12" key="1">
    <citation type="submission" date="2023-08" db="EMBL/GenBank/DDBJ databases">
        <authorList>
            <person name="Chen Y."/>
            <person name="Shah S."/>
            <person name="Dougan E. K."/>
            <person name="Thang M."/>
            <person name="Chan C."/>
        </authorList>
    </citation>
    <scope>NUCLEOTIDE SEQUENCE</scope>
</reference>
<dbReference type="PANTHER" id="PTHR10459:SF60">
    <property type="entry name" value="POLY [ADP-RIBOSE] POLYMERASE 2"/>
    <property type="match status" value="1"/>
</dbReference>
<evidence type="ECO:0000256" key="8">
    <source>
        <dbReference type="RuleBase" id="RU362114"/>
    </source>
</evidence>
<comment type="caution">
    <text evidence="12">The sequence shown here is derived from an EMBL/GenBank/DDBJ whole genome shotgun (WGS) entry which is preliminary data.</text>
</comment>
<keyword evidence="3 8" id="KW-0808">Transferase</keyword>